<name>A0ABW1EPT6_9ACTN</name>
<dbReference type="EMBL" id="JBHSOD010000001">
    <property type="protein sequence ID" value="MFC5883570.1"/>
    <property type="molecule type" value="Genomic_DNA"/>
</dbReference>
<proteinExistence type="predicted"/>
<gene>
    <name evidence="1" type="ORF">ACFP0N_01075</name>
</gene>
<evidence type="ECO:0000313" key="1">
    <source>
        <dbReference type="EMBL" id="MFC5883570.1"/>
    </source>
</evidence>
<sequence length="266" mass="28625">MDASRVRRGDAALVADYRRLVELCPALALTLLAAEDPDPAPARGWHSAAELAADPAALAEALAGESARIAPLAAEHGTSPRPHVAASRLLHHYVWSACLLIAGPWHLARRVPVIDPRDLWLHAPTGDLALRPRAHRTLPGDDELRAELRAAVVAHVEPLLTAFAGPTRRGTRALWGMVTDDLASAVWYLGRMLDQEAAAVAAAASVLPGGTQPLPGAADFRVLRGADGLEHHTRTRLGCCLYYTIRPDSACLTCPRTSDEERLQRF</sequence>
<organism evidence="1 2">
    <name type="scientific">Kitasatospora aburaviensis</name>
    <dbReference type="NCBI Taxonomy" id="67265"/>
    <lineage>
        <taxon>Bacteria</taxon>
        <taxon>Bacillati</taxon>
        <taxon>Actinomycetota</taxon>
        <taxon>Actinomycetes</taxon>
        <taxon>Kitasatosporales</taxon>
        <taxon>Streptomycetaceae</taxon>
        <taxon>Kitasatospora</taxon>
    </lineage>
</organism>
<evidence type="ECO:0000313" key="2">
    <source>
        <dbReference type="Proteomes" id="UP001596067"/>
    </source>
</evidence>
<dbReference type="Proteomes" id="UP001596067">
    <property type="component" value="Unassembled WGS sequence"/>
</dbReference>
<dbReference type="RefSeq" id="WP_313766364.1">
    <property type="nucleotide sequence ID" value="NZ_BAAAVH010000072.1"/>
</dbReference>
<keyword evidence="2" id="KW-1185">Reference proteome</keyword>
<reference evidence="2" key="1">
    <citation type="journal article" date="2019" name="Int. J. Syst. Evol. Microbiol.">
        <title>The Global Catalogue of Microorganisms (GCM) 10K type strain sequencing project: providing services to taxonomists for standard genome sequencing and annotation.</title>
        <authorList>
            <consortium name="The Broad Institute Genomics Platform"/>
            <consortium name="The Broad Institute Genome Sequencing Center for Infectious Disease"/>
            <person name="Wu L."/>
            <person name="Ma J."/>
        </authorList>
    </citation>
    <scope>NUCLEOTIDE SEQUENCE [LARGE SCALE GENOMIC DNA]</scope>
    <source>
        <strain evidence="2">CGMCC 4.1469</strain>
    </source>
</reference>
<comment type="caution">
    <text evidence="1">The sequence shown here is derived from an EMBL/GenBank/DDBJ whole genome shotgun (WGS) entry which is preliminary data.</text>
</comment>
<protein>
    <submittedName>
        <fullName evidence="1">(2Fe-2S)-binding protein</fullName>
    </submittedName>
</protein>
<accession>A0ABW1EPT6</accession>